<keyword evidence="2" id="KW-1185">Reference proteome</keyword>
<accession>A0A8J3RWP6</accession>
<reference evidence="1" key="1">
    <citation type="submission" date="2021-01" db="EMBL/GenBank/DDBJ databases">
        <title>Whole genome shotgun sequence of Planobispora rosea NBRC 15558.</title>
        <authorList>
            <person name="Komaki H."/>
            <person name="Tamura T."/>
        </authorList>
    </citation>
    <scope>NUCLEOTIDE SEQUENCE</scope>
    <source>
        <strain evidence="1">NBRC 15558</strain>
    </source>
</reference>
<dbReference type="AlphaFoldDB" id="A0A8J3RWP6"/>
<sequence length="110" mass="12228">MRKLLADARRCATQPHGKPYSWSGDGRTRWVVNRTRLADEAVLMRLMMYDKLNKEWSPLLMGVVARKGSALMIYSGDLDSLGYPQKRAVKTLRGTAAEMAAKVCALPGVC</sequence>
<proteinExistence type="predicted"/>
<evidence type="ECO:0000313" key="1">
    <source>
        <dbReference type="EMBL" id="GIH82710.1"/>
    </source>
</evidence>
<name>A0A8J3RWP6_PLARO</name>
<organism evidence="1 2">
    <name type="scientific">Planobispora rosea</name>
    <dbReference type="NCBI Taxonomy" id="35762"/>
    <lineage>
        <taxon>Bacteria</taxon>
        <taxon>Bacillati</taxon>
        <taxon>Actinomycetota</taxon>
        <taxon>Actinomycetes</taxon>
        <taxon>Streptosporangiales</taxon>
        <taxon>Streptosporangiaceae</taxon>
        <taxon>Planobispora</taxon>
    </lineage>
</organism>
<protein>
    <submittedName>
        <fullName evidence="1">Uncharacterized protein</fullName>
    </submittedName>
</protein>
<dbReference type="OrthoDB" id="3532893at2"/>
<dbReference type="EMBL" id="BOOI01000009">
    <property type="protein sequence ID" value="GIH82710.1"/>
    <property type="molecule type" value="Genomic_DNA"/>
</dbReference>
<gene>
    <name evidence="1" type="ORF">Pro02_11180</name>
</gene>
<dbReference type="RefSeq" id="WP_141703824.1">
    <property type="nucleotide sequence ID" value="NZ_BMQP01000004.1"/>
</dbReference>
<dbReference type="Proteomes" id="UP000655044">
    <property type="component" value="Unassembled WGS sequence"/>
</dbReference>
<comment type="caution">
    <text evidence="1">The sequence shown here is derived from an EMBL/GenBank/DDBJ whole genome shotgun (WGS) entry which is preliminary data.</text>
</comment>
<evidence type="ECO:0000313" key="2">
    <source>
        <dbReference type="Proteomes" id="UP000655044"/>
    </source>
</evidence>